<organism evidence="1 2">
    <name type="scientific">Carnegiea gigantea</name>
    <dbReference type="NCBI Taxonomy" id="171969"/>
    <lineage>
        <taxon>Eukaryota</taxon>
        <taxon>Viridiplantae</taxon>
        <taxon>Streptophyta</taxon>
        <taxon>Embryophyta</taxon>
        <taxon>Tracheophyta</taxon>
        <taxon>Spermatophyta</taxon>
        <taxon>Magnoliopsida</taxon>
        <taxon>eudicotyledons</taxon>
        <taxon>Gunneridae</taxon>
        <taxon>Pentapetalae</taxon>
        <taxon>Caryophyllales</taxon>
        <taxon>Cactineae</taxon>
        <taxon>Cactaceae</taxon>
        <taxon>Cactoideae</taxon>
        <taxon>Echinocereeae</taxon>
        <taxon>Carnegiea</taxon>
    </lineage>
</organism>
<gene>
    <name evidence="1" type="ORF">Cgig2_025556</name>
</gene>
<dbReference type="Proteomes" id="UP001153076">
    <property type="component" value="Unassembled WGS sequence"/>
</dbReference>
<name>A0A9Q1GJD2_9CARY</name>
<dbReference type="PANTHER" id="PTHR34835:SF90">
    <property type="entry name" value="AMINOTRANSFERASE-LIKE PLANT MOBILE DOMAIN-CONTAINING PROTEIN"/>
    <property type="match status" value="1"/>
</dbReference>
<dbReference type="EMBL" id="JAKOGI010002931">
    <property type="protein sequence ID" value="KAJ8421093.1"/>
    <property type="molecule type" value="Genomic_DNA"/>
</dbReference>
<accession>A0A9Q1GJD2</accession>
<comment type="caution">
    <text evidence="1">The sequence shown here is derived from an EMBL/GenBank/DDBJ whole genome shotgun (WGS) entry which is preliminary data.</text>
</comment>
<reference evidence="1" key="1">
    <citation type="submission" date="2022-04" db="EMBL/GenBank/DDBJ databases">
        <title>Carnegiea gigantea Genome sequencing and assembly v2.</title>
        <authorList>
            <person name="Copetti D."/>
            <person name="Sanderson M.J."/>
            <person name="Burquez A."/>
            <person name="Wojciechowski M.F."/>
        </authorList>
    </citation>
    <scope>NUCLEOTIDE SEQUENCE</scope>
    <source>
        <strain evidence="1">SGP5-SGP5p</strain>
        <tissue evidence="1">Aerial part</tissue>
    </source>
</reference>
<dbReference type="PANTHER" id="PTHR34835">
    <property type="entry name" value="OS07G0283600 PROTEIN-RELATED"/>
    <property type="match status" value="1"/>
</dbReference>
<evidence type="ECO:0000313" key="2">
    <source>
        <dbReference type="Proteomes" id="UP001153076"/>
    </source>
</evidence>
<sequence length="259" mass="30340">MRNKDQHIDDLQIMNKGQEDQEAHVGSENANYKMSFKSEIRCRKLKEFKNQMSPKEAIRRSTDIILGKLALWLVQNFNICSYSLTLTHGKMRVTVHDVHVMLGLPKGLPEFISLLSHWKQQWPKRYSISKCAQVIVIMWGQVDGGEDFRRNFVMLVMFTCLSGWQIGELCYLDRVVFKLKLVPNQFATLRGWTNGKIKYREFVIGFGIGYLEDTMDKTTITNEEEEVNKVECNNKNDEDKVKAEDETLFFMMVRRRPTR</sequence>
<dbReference type="AlphaFoldDB" id="A0A9Q1GJD2"/>
<proteinExistence type="predicted"/>
<keyword evidence="2" id="KW-1185">Reference proteome</keyword>
<evidence type="ECO:0000313" key="1">
    <source>
        <dbReference type="EMBL" id="KAJ8421093.1"/>
    </source>
</evidence>
<protein>
    <submittedName>
        <fullName evidence="1">Uncharacterized protein</fullName>
    </submittedName>
</protein>